<comment type="subcellular location">
    <subcellularLocation>
        <location evidence="1">Membrane</location>
        <topology evidence="1">Multi-pass membrane protein</topology>
    </subcellularLocation>
</comment>
<dbReference type="OrthoDB" id="5429740at2759"/>
<evidence type="ECO:0000256" key="3">
    <source>
        <dbReference type="ARBA" id="ARBA00022989"/>
    </source>
</evidence>
<keyword evidence="3 7" id="KW-1133">Transmembrane helix</keyword>
<evidence type="ECO:0000256" key="4">
    <source>
        <dbReference type="ARBA" id="ARBA00023136"/>
    </source>
</evidence>
<evidence type="ECO:0000256" key="6">
    <source>
        <dbReference type="SAM" id="MobiDB-lite"/>
    </source>
</evidence>
<dbReference type="GO" id="GO:0016020">
    <property type="term" value="C:membrane"/>
    <property type="evidence" value="ECO:0007669"/>
    <property type="project" value="UniProtKB-SubCell"/>
</dbReference>
<evidence type="ECO:0000259" key="8">
    <source>
        <dbReference type="Pfam" id="PF20684"/>
    </source>
</evidence>
<proteinExistence type="inferred from homology"/>
<feature type="region of interest" description="Disordered" evidence="6">
    <location>
        <begin position="337"/>
        <end position="366"/>
    </location>
</feature>
<accession>A0A4U0TMN2</accession>
<evidence type="ECO:0000256" key="7">
    <source>
        <dbReference type="SAM" id="Phobius"/>
    </source>
</evidence>
<name>A0A4U0TMN2_9PEZI</name>
<feature type="region of interest" description="Disordered" evidence="6">
    <location>
        <begin position="378"/>
        <end position="424"/>
    </location>
</feature>
<dbReference type="Proteomes" id="UP000308549">
    <property type="component" value="Unassembled WGS sequence"/>
</dbReference>
<reference evidence="9 10" key="1">
    <citation type="submission" date="2017-03" db="EMBL/GenBank/DDBJ databases">
        <title>Genomes of endolithic fungi from Antarctica.</title>
        <authorList>
            <person name="Coleine C."/>
            <person name="Masonjones S."/>
            <person name="Stajich J.E."/>
        </authorList>
    </citation>
    <scope>NUCLEOTIDE SEQUENCE [LARGE SCALE GENOMIC DNA]</scope>
    <source>
        <strain evidence="9 10">CCFEE 6315</strain>
    </source>
</reference>
<feature type="transmembrane region" description="Helical" evidence="7">
    <location>
        <begin position="57"/>
        <end position="80"/>
    </location>
</feature>
<evidence type="ECO:0000256" key="5">
    <source>
        <dbReference type="ARBA" id="ARBA00038359"/>
    </source>
</evidence>
<dbReference type="Pfam" id="PF20684">
    <property type="entry name" value="Fung_rhodopsin"/>
    <property type="match status" value="1"/>
</dbReference>
<gene>
    <name evidence="9" type="ORF">B0A50_07220</name>
</gene>
<feature type="transmembrane region" description="Helical" evidence="7">
    <location>
        <begin position="92"/>
        <end position="111"/>
    </location>
</feature>
<feature type="transmembrane region" description="Helical" evidence="7">
    <location>
        <begin position="172"/>
        <end position="194"/>
    </location>
</feature>
<evidence type="ECO:0000313" key="10">
    <source>
        <dbReference type="Proteomes" id="UP000308549"/>
    </source>
</evidence>
<comment type="caution">
    <text evidence="9">The sequence shown here is derived from an EMBL/GenBank/DDBJ whole genome shotgun (WGS) entry which is preliminary data.</text>
</comment>
<keyword evidence="10" id="KW-1185">Reference proteome</keyword>
<feature type="compositionally biased region" description="Polar residues" evidence="6">
    <location>
        <begin position="399"/>
        <end position="412"/>
    </location>
</feature>
<feature type="domain" description="Rhodopsin" evidence="8">
    <location>
        <begin position="75"/>
        <end position="318"/>
    </location>
</feature>
<evidence type="ECO:0000256" key="1">
    <source>
        <dbReference type="ARBA" id="ARBA00004141"/>
    </source>
</evidence>
<keyword evidence="2 7" id="KW-0812">Transmembrane</keyword>
<keyword evidence="4 7" id="KW-0472">Membrane</keyword>
<dbReference type="InterPro" id="IPR052337">
    <property type="entry name" value="SAT4-like"/>
</dbReference>
<dbReference type="PANTHER" id="PTHR33048">
    <property type="entry name" value="PTH11-LIKE INTEGRAL MEMBRANE PROTEIN (AFU_ORTHOLOGUE AFUA_5G11245)"/>
    <property type="match status" value="1"/>
</dbReference>
<sequence length="424" mass="45971">MAGSATFNTPPATQEDHWIVKAILLKSGLISADPSDGIHMSPARPQPYHYKTKGSGIIAGNVISIAIMLAATVTRLYLRWNTPHLKWGMDDILMVPALLLAVAYPACQIAMVAHGGAGQHIYDVTYHEYYVYHWLAAVAQIDFFVCVGLVKMSMAVFNMRITGMAVRRAWSIGNWTFFSIVLAYTLLALLINIFQCVPAVTSFDYIAIGKRGAPPTCIGVSEMNTILRAINITMDFCLLGVPIMVVSGLQMTRRKRMRIAALFAFGAIACIGSVMALIAKFALKTDPLWNYTSLLSWTLVELVFGVITASLPTLSVLLPKRSESSAAYSASTATRAAGTLRSRHKSGFPDSPSPPREDSYEDDQGIVRHDEFELASAANSMLDGGEGIDERKSAVAVSSGYSAQSRGQSPNQYGPLEEGTRSSS</sequence>
<organism evidence="9 10">
    <name type="scientific">Salinomyces thailandicus</name>
    <dbReference type="NCBI Taxonomy" id="706561"/>
    <lineage>
        <taxon>Eukaryota</taxon>
        <taxon>Fungi</taxon>
        <taxon>Dikarya</taxon>
        <taxon>Ascomycota</taxon>
        <taxon>Pezizomycotina</taxon>
        <taxon>Dothideomycetes</taxon>
        <taxon>Dothideomycetidae</taxon>
        <taxon>Mycosphaerellales</taxon>
        <taxon>Teratosphaeriaceae</taxon>
        <taxon>Salinomyces</taxon>
    </lineage>
</organism>
<comment type="similarity">
    <text evidence="5">Belongs to the SAT4 family.</text>
</comment>
<feature type="transmembrane region" description="Helical" evidence="7">
    <location>
        <begin position="261"/>
        <end position="283"/>
    </location>
</feature>
<dbReference type="EMBL" id="NAJL01000062">
    <property type="protein sequence ID" value="TKA23002.1"/>
    <property type="molecule type" value="Genomic_DNA"/>
</dbReference>
<feature type="transmembrane region" description="Helical" evidence="7">
    <location>
        <begin position="295"/>
        <end position="318"/>
    </location>
</feature>
<dbReference type="PANTHER" id="PTHR33048:SF129">
    <property type="entry name" value="INTEGRAL MEMBRANE PROTEIN-RELATED"/>
    <property type="match status" value="1"/>
</dbReference>
<feature type="transmembrane region" description="Helical" evidence="7">
    <location>
        <begin position="131"/>
        <end position="151"/>
    </location>
</feature>
<evidence type="ECO:0000256" key="2">
    <source>
        <dbReference type="ARBA" id="ARBA00022692"/>
    </source>
</evidence>
<dbReference type="AlphaFoldDB" id="A0A4U0TMN2"/>
<evidence type="ECO:0000313" key="9">
    <source>
        <dbReference type="EMBL" id="TKA23002.1"/>
    </source>
</evidence>
<dbReference type="InterPro" id="IPR049326">
    <property type="entry name" value="Rhodopsin_dom_fungi"/>
</dbReference>
<protein>
    <recommendedName>
        <fullName evidence="8">Rhodopsin domain-containing protein</fullName>
    </recommendedName>
</protein>
<feature type="transmembrane region" description="Helical" evidence="7">
    <location>
        <begin position="229"/>
        <end position="249"/>
    </location>
</feature>